<evidence type="ECO:0000313" key="3">
    <source>
        <dbReference type="Proteomes" id="UP001344658"/>
    </source>
</evidence>
<protein>
    <submittedName>
        <fullName evidence="2">Uncharacterized protein</fullName>
    </submittedName>
</protein>
<proteinExistence type="predicted"/>
<organism evidence="2 3">
    <name type="scientific">Actinacidiphila polyblastidii</name>
    <dbReference type="NCBI Taxonomy" id="3110430"/>
    <lineage>
        <taxon>Bacteria</taxon>
        <taxon>Bacillati</taxon>
        <taxon>Actinomycetota</taxon>
        <taxon>Actinomycetes</taxon>
        <taxon>Kitasatosporales</taxon>
        <taxon>Streptomycetaceae</taxon>
        <taxon>Actinacidiphila</taxon>
    </lineage>
</organism>
<accession>A0ABU7PCV6</accession>
<sequence length="189" mass="19739">MPQPFKPSRLLRDLAAALDTQVQSIPDPDSPRYAAPETLQTLRQTASVGRLAAELVETAASALAHDDDAAAHRKVAETAAGSIEYVAEALSALGSAAHQLIQLPAPTSSHEVTAELARTVGELNFGYARAELRDAADNLRAVAQEVEATSPARDSVALRRSGPATVQPTTGPTTPPAPANPTRPSRGRP</sequence>
<evidence type="ECO:0000256" key="1">
    <source>
        <dbReference type="SAM" id="MobiDB-lite"/>
    </source>
</evidence>
<gene>
    <name evidence="2" type="ORF">V2S66_16850</name>
</gene>
<reference evidence="2 3" key="1">
    <citation type="submission" date="2023-12" db="EMBL/GenBank/DDBJ databases">
        <title>Streptomyces sp. V4-01.</title>
        <authorList>
            <person name="Somphong A."/>
            <person name="Phongsopitanun W."/>
        </authorList>
    </citation>
    <scope>NUCLEOTIDE SEQUENCE [LARGE SCALE GENOMIC DNA]</scope>
    <source>
        <strain evidence="2 3">V4-01</strain>
    </source>
</reference>
<evidence type="ECO:0000313" key="2">
    <source>
        <dbReference type="EMBL" id="MEE4543635.1"/>
    </source>
</evidence>
<keyword evidence="3" id="KW-1185">Reference proteome</keyword>
<feature type="compositionally biased region" description="Low complexity" evidence="1">
    <location>
        <begin position="163"/>
        <end position="172"/>
    </location>
</feature>
<comment type="caution">
    <text evidence="2">The sequence shown here is derived from an EMBL/GenBank/DDBJ whole genome shotgun (WGS) entry which is preliminary data.</text>
</comment>
<dbReference type="RefSeq" id="WP_330796259.1">
    <property type="nucleotide sequence ID" value="NZ_JAZEWV010000012.1"/>
</dbReference>
<dbReference type="EMBL" id="JAZEWV010000012">
    <property type="protein sequence ID" value="MEE4543635.1"/>
    <property type="molecule type" value="Genomic_DNA"/>
</dbReference>
<dbReference type="Proteomes" id="UP001344658">
    <property type="component" value="Unassembled WGS sequence"/>
</dbReference>
<feature type="region of interest" description="Disordered" evidence="1">
    <location>
        <begin position="146"/>
        <end position="189"/>
    </location>
</feature>
<name>A0ABU7PCV6_9ACTN</name>